<feature type="compositionally biased region" description="Pro residues" evidence="1">
    <location>
        <begin position="151"/>
        <end position="160"/>
    </location>
</feature>
<evidence type="ECO:0000256" key="1">
    <source>
        <dbReference type="SAM" id="MobiDB-lite"/>
    </source>
</evidence>
<name>A0AA40F958_9PEZI</name>
<feature type="region of interest" description="Disordered" evidence="1">
    <location>
        <begin position="111"/>
        <end position="160"/>
    </location>
</feature>
<protein>
    <submittedName>
        <fullName evidence="2">Uncharacterized protein</fullName>
    </submittedName>
</protein>
<organism evidence="2 3">
    <name type="scientific">Schizothecium vesticola</name>
    <dbReference type="NCBI Taxonomy" id="314040"/>
    <lineage>
        <taxon>Eukaryota</taxon>
        <taxon>Fungi</taxon>
        <taxon>Dikarya</taxon>
        <taxon>Ascomycota</taxon>
        <taxon>Pezizomycotina</taxon>
        <taxon>Sordariomycetes</taxon>
        <taxon>Sordariomycetidae</taxon>
        <taxon>Sordariales</taxon>
        <taxon>Schizotheciaceae</taxon>
        <taxon>Schizothecium</taxon>
    </lineage>
</organism>
<evidence type="ECO:0000313" key="2">
    <source>
        <dbReference type="EMBL" id="KAK0753519.1"/>
    </source>
</evidence>
<keyword evidence="3" id="KW-1185">Reference proteome</keyword>
<dbReference type="Proteomes" id="UP001172155">
    <property type="component" value="Unassembled WGS sequence"/>
</dbReference>
<accession>A0AA40F958</accession>
<proteinExistence type="predicted"/>
<dbReference type="EMBL" id="JAUKUD010000001">
    <property type="protein sequence ID" value="KAK0753519.1"/>
    <property type="molecule type" value="Genomic_DNA"/>
</dbReference>
<gene>
    <name evidence="2" type="ORF">B0T18DRAFT_17118</name>
</gene>
<comment type="caution">
    <text evidence="2">The sequence shown here is derived from an EMBL/GenBank/DDBJ whole genome shotgun (WGS) entry which is preliminary data.</text>
</comment>
<dbReference type="AlphaFoldDB" id="A0AA40F958"/>
<evidence type="ECO:0000313" key="3">
    <source>
        <dbReference type="Proteomes" id="UP001172155"/>
    </source>
</evidence>
<reference evidence="2" key="1">
    <citation type="submission" date="2023-06" db="EMBL/GenBank/DDBJ databases">
        <title>Genome-scale phylogeny and comparative genomics of the fungal order Sordariales.</title>
        <authorList>
            <consortium name="Lawrence Berkeley National Laboratory"/>
            <person name="Hensen N."/>
            <person name="Bonometti L."/>
            <person name="Westerberg I."/>
            <person name="Brannstrom I.O."/>
            <person name="Guillou S."/>
            <person name="Cros-Aarteil S."/>
            <person name="Calhoun S."/>
            <person name="Haridas S."/>
            <person name="Kuo A."/>
            <person name="Mondo S."/>
            <person name="Pangilinan J."/>
            <person name="Riley R."/>
            <person name="LaButti K."/>
            <person name="Andreopoulos B."/>
            <person name="Lipzen A."/>
            <person name="Chen C."/>
            <person name="Yanf M."/>
            <person name="Daum C."/>
            <person name="Ng V."/>
            <person name="Clum A."/>
            <person name="Steindorff A."/>
            <person name="Ohm R."/>
            <person name="Martin F."/>
            <person name="Silar P."/>
            <person name="Natvig D."/>
            <person name="Lalanne C."/>
            <person name="Gautier V."/>
            <person name="Ament-velasquez S.L."/>
            <person name="Kruys A."/>
            <person name="Hutchinson M.I."/>
            <person name="Powell A.J."/>
            <person name="Barry K."/>
            <person name="Miller A.N."/>
            <person name="Grigoriev I.V."/>
            <person name="Debuchy R."/>
            <person name="Gladieux P."/>
            <person name="Thoren M.H."/>
            <person name="Johannesson H."/>
        </authorList>
    </citation>
    <scope>NUCLEOTIDE SEQUENCE</scope>
    <source>
        <strain evidence="2">SMH3187-1</strain>
    </source>
</reference>
<sequence length="160" mass="18245">MPRASHPFPVTNPGFRAHPISTYTQYADPHPLPPVPRPHNWPMVFPPHPLPAIFYPPERVRYPSGRVFYPPEQIVYPPEQTLYPPEQVIYPPEQMFYWPEHSHPQYTQYMHQDPGMSWGRGHDPGHPPGPCRSVRGGAPRRTQRSALPARQAPPSPIASG</sequence>